<feature type="transmembrane region" description="Helical" evidence="8">
    <location>
        <begin position="480"/>
        <end position="501"/>
    </location>
</feature>
<accession>A0ABN3T791</accession>
<proteinExistence type="inferred from homology"/>
<organism evidence="10 11">
    <name type="scientific">Streptomyces violaceolatus</name>
    <dbReference type="NCBI Taxonomy" id="67378"/>
    <lineage>
        <taxon>Bacteria</taxon>
        <taxon>Bacillati</taxon>
        <taxon>Actinomycetota</taxon>
        <taxon>Actinomycetes</taxon>
        <taxon>Kitasatosporales</taxon>
        <taxon>Streptomycetaceae</taxon>
        <taxon>Streptomyces</taxon>
        <taxon>Streptomyces violaceoruber group</taxon>
    </lineage>
</organism>
<comment type="similarity">
    <text evidence="2">Belongs to the EccD/Snm4 family.</text>
</comment>
<feature type="transmembrane region" description="Helical" evidence="8">
    <location>
        <begin position="387"/>
        <end position="406"/>
    </location>
</feature>
<evidence type="ECO:0000256" key="6">
    <source>
        <dbReference type="ARBA" id="ARBA00023136"/>
    </source>
</evidence>
<feature type="transmembrane region" description="Helical" evidence="8">
    <location>
        <begin position="412"/>
        <end position="431"/>
    </location>
</feature>
<evidence type="ECO:0000256" key="3">
    <source>
        <dbReference type="ARBA" id="ARBA00022475"/>
    </source>
</evidence>
<evidence type="ECO:0000313" key="10">
    <source>
        <dbReference type="EMBL" id="GAA2693794.1"/>
    </source>
</evidence>
<feature type="region of interest" description="Disordered" evidence="7">
    <location>
        <begin position="1"/>
        <end position="27"/>
    </location>
</feature>
<dbReference type="InterPro" id="IPR006707">
    <property type="entry name" value="T7SS_EccD"/>
</dbReference>
<feature type="transmembrane region" description="Helical" evidence="8">
    <location>
        <begin position="438"/>
        <end position="460"/>
    </location>
</feature>
<name>A0ABN3T791_9ACTN</name>
<keyword evidence="4 8" id="KW-0812">Transmembrane</keyword>
<dbReference type="InterPro" id="IPR024962">
    <property type="entry name" value="YukD-like"/>
</dbReference>
<dbReference type="EMBL" id="BAAASK010000018">
    <property type="protein sequence ID" value="GAA2693794.1"/>
    <property type="molecule type" value="Genomic_DNA"/>
</dbReference>
<feature type="transmembrane region" description="Helical" evidence="8">
    <location>
        <begin position="294"/>
        <end position="314"/>
    </location>
</feature>
<keyword evidence="11" id="KW-1185">Reference proteome</keyword>
<protein>
    <submittedName>
        <fullName evidence="10">Type VII secretion integral membrane protein EccD</fullName>
    </submittedName>
</protein>
<feature type="transmembrane region" description="Helical" evidence="8">
    <location>
        <begin position="210"/>
        <end position="227"/>
    </location>
</feature>
<evidence type="ECO:0000256" key="1">
    <source>
        <dbReference type="ARBA" id="ARBA00004651"/>
    </source>
</evidence>
<feature type="transmembrane region" description="Helical" evidence="8">
    <location>
        <begin position="180"/>
        <end position="198"/>
    </location>
</feature>
<gene>
    <name evidence="10" type="primary">eccD</name>
    <name evidence="10" type="ORF">GCM10010310_53580</name>
</gene>
<feature type="domain" description="EccD-like transmembrane" evidence="9">
    <location>
        <begin position="178"/>
        <end position="542"/>
    </location>
</feature>
<dbReference type="InterPro" id="IPR044049">
    <property type="entry name" value="EccD_transm"/>
</dbReference>
<evidence type="ECO:0000256" key="5">
    <source>
        <dbReference type="ARBA" id="ARBA00022989"/>
    </source>
</evidence>
<evidence type="ECO:0000313" key="11">
    <source>
        <dbReference type="Proteomes" id="UP001499989"/>
    </source>
</evidence>
<comment type="caution">
    <text evidence="10">The sequence shown here is derived from an EMBL/GenBank/DDBJ whole genome shotgun (WGS) entry which is preliminary data.</text>
</comment>
<feature type="transmembrane region" description="Helical" evidence="8">
    <location>
        <begin position="320"/>
        <end position="340"/>
    </location>
</feature>
<feature type="transmembrane region" description="Helical" evidence="8">
    <location>
        <begin position="513"/>
        <end position="533"/>
    </location>
</feature>
<dbReference type="Proteomes" id="UP001499989">
    <property type="component" value="Unassembled WGS sequence"/>
</dbReference>
<evidence type="ECO:0000256" key="8">
    <source>
        <dbReference type="SAM" id="Phobius"/>
    </source>
</evidence>
<comment type="subcellular location">
    <subcellularLocation>
        <location evidence="1">Cell membrane</location>
        <topology evidence="1">Multi-pass membrane protein</topology>
    </subcellularLocation>
</comment>
<dbReference type="Pfam" id="PF19053">
    <property type="entry name" value="EccD"/>
    <property type="match status" value="1"/>
</dbReference>
<reference evidence="10 11" key="1">
    <citation type="journal article" date="2019" name="Int. J. Syst. Evol. Microbiol.">
        <title>The Global Catalogue of Microorganisms (GCM) 10K type strain sequencing project: providing services to taxonomists for standard genome sequencing and annotation.</title>
        <authorList>
            <consortium name="The Broad Institute Genomics Platform"/>
            <consortium name="The Broad Institute Genome Sequencing Center for Infectious Disease"/>
            <person name="Wu L."/>
            <person name="Ma J."/>
        </authorList>
    </citation>
    <scope>NUCLEOTIDE SEQUENCE [LARGE SCALE GENOMIC DNA]</scope>
    <source>
        <strain evidence="10 11">JCM 4531</strain>
    </source>
</reference>
<evidence type="ECO:0000256" key="7">
    <source>
        <dbReference type="SAM" id="MobiDB-lite"/>
    </source>
</evidence>
<evidence type="ECO:0000256" key="2">
    <source>
        <dbReference type="ARBA" id="ARBA00006162"/>
    </source>
</evidence>
<feature type="transmembrane region" description="Helical" evidence="8">
    <location>
        <begin position="239"/>
        <end position="261"/>
    </location>
</feature>
<sequence>MRRAAVRGDAGQRGRTATDRQGAPVPYLADITYEGEQRVSMTASAPTGAPGGTGTGASGSAAAGSGLGFCRVTIVAPDSRIDVALPDDVPVADLYPEILRFSQQSPAEGAPVGYHLVRRDGTVLDSARSFAAQRILDGELLTLRPFADSLPPAVFDDVSEAVASAVVHDRTLWDGALTRVACLVGAGVFPVLLAFVAWSSQVRHDMHSVQGILAAVAGVLLVTFACVRARVYEDRGSALALGLGALANVAVAGSGLVPLAGGQGIGRLQFLLACAAVLVASVVLTLVSPSGDSAFVAFVFSSVVGLLATFVAMLTDLEPMETAAVCAVLSVCALAFLPGLSLRFARLPIGFEPPNQPRGSYAVDETGAPEPVDVERIAAQARRGHELLAGLVGGCAVVSVGASVVLGFTGNVWAQLLTLATGVAMVMRAQLFRYTTQVAATLAAGLACLVFLGLGLAMNPPVEYVRDALQGDTAALDMRSVWLAAALAAAVALVTAIGLIAPRRGVTPFWGRFMEIAEVFVLLTLIPLALAVFDVYSAARSMAGD</sequence>
<dbReference type="NCBIfam" id="TIGR03920">
    <property type="entry name" value="T7SS_EccD"/>
    <property type="match status" value="1"/>
</dbReference>
<keyword evidence="5 8" id="KW-1133">Transmembrane helix</keyword>
<keyword evidence="3" id="KW-1003">Cell membrane</keyword>
<feature type="transmembrane region" description="Helical" evidence="8">
    <location>
        <begin position="267"/>
        <end position="287"/>
    </location>
</feature>
<evidence type="ECO:0000256" key="4">
    <source>
        <dbReference type="ARBA" id="ARBA00022692"/>
    </source>
</evidence>
<dbReference type="Gene3D" id="3.10.20.90">
    <property type="entry name" value="Phosphatidylinositol 3-kinase Catalytic Subunit, Chain A, domain 1"/>
    <property type="match status" value="1"/>
</dbReference>
<keyword evidence="6 8" id="KW-0472">Membrane</keyword>
<dbReference type="Pfam" id="PF08817">
    <property type="entry name" value="YukD"/>
    <property type="match status" value="1"/>
</dbReference>
<evidence type="ECO:0000259" key="9">
    <source>
        <dbReference type="Pfam" id="PF19053"/>
    </source>
</evidence>